<keyword evidence="3" id="KW-0812">Transmembrane</keyword>
<dbReference type="Pfam" id="PF00106">
    <property type="entry name" value="adh_short"/>
    <property type="match status" value="1"/>
</dbReference>
<dbReference type="EnsemblPlants" id="PNT74712">
    <property type="protein sequence ID" value="PNT74712"/>
    <property type="gene ID" value="BRADI_1g20797v3"/>
</dbReference>
<evidence type="ECO:0000256" key="3">
    <source>
        <dbReference type="SAM" id="Phobius"/>
    </source>
</evidence>
<dbReference type="STRING" id="15368.A0A2K2DKB3"/>
<dbReference type="SUPFAM" id="SSF51735">
    <property type="entry name" value="NAD(P)-binding Rossmann-fold domains"/>
    <property type="match status" value="1"/>
</dbReference>
<dbReference type="Gramene" id="PNT74712">
    <property type="protein sequence ID" value="PNT74712"/>
    <property type="gene ID" value="BRADI_1g20797v3"/>
</dbReference>
<sequence>MAGALHQHQQELAQDQPAMAWWFLSLAFLGALYAAAFASRLLVSLTLLCLHPPKPKDLRCYGPWAVVTGPTSGIDRSVALELARRGLNLLLVEVANLQEISDAVRSRYAVKTAAVVSDLSLDVATPQGAEAARRLQDAVEALDVGVLVNNAGVVTPGAVFFHEADVEEWMRMIRVNLWGLTEVTAAVLPGMVRRGRGAVLNMGSASSEAIPSFPLYTIYTATKRYVAQFSSSLYAEYSKGIDVQCQAPFFVATTMVTGFSGIWRPSAFVPTPDAYARAAVPWIGLGRGGPLCVPNLSHRILWCLLAAVPGSIHDWVCLREHLRQRRSMFRKAASLR</sequence>
<evidence type="ECO:0008006" key="7">
    <source>
        <dbReference type="Google" id="ProtNLM"/>
    </source>
</evidence>
<dbReference type="Proteomes" id="UP000008810">
    <property type="component" value="Chromosome 1"/>
</dbReference>
<evidence type="ECO:0000313" key="5">
    <source>
        <dbReference type="EnsemblPlants" id="PNT74711"/>
    </source>
</evidence>
<organism evidence="4">
    <name type="scientific">Brachypodium distachyon</name>
    <name type="common">Purple false brome</name>
    <name type="synonym">Trachynia distachya</name>
    <dbReference type="NCBI Taxonomy" id="15368"/>
    <lineage>
        <taxon>Eukaryota</taxon>
        <taxon>Viridiplantae</taxon>
        <taxon>Streptophyta</taxon>
        <taxon>Embryophyta</taxon>
        <taxon>Tracheophyta</taxon>
        <taxon>Spermatophyta</taxon>
        <taxon>Magnoliopsida</taxon>
        <taxon>Liliopsida</taxon>
        <taxon>Poales</taxon>
        <taxon>Poaceae</taxon>
        <taxon>BOP clade</taxon>
        <taxon>Pooideae</taxon>
        <taxon>Stipodae</taxon>
        <taxon>Brachypodieae</taxon>
        <taxon>Brachypodium</taxon>
    </lineage>
</organism>
<evidence type="ECO:0000256" key="2">
    <source>
        <dbReference type="RuleBase" id="RU000363"/>
    </source>
</evidence>
<reference evidence="4" key="2">
    <citation type="submission" date="2017-06" db="EMBL/GenBank/DDBJ databases">
        <title>WGS assembly of Brachypodium distachyon.</title>
        <authorList>
            <consortium name="The International Brachypodium Initiative"/>
            <person name="Lucas S."/>
            <person name="Harmon-Smith M."/>
            <person name="Lail K."/>
            <person name="Tice H."/>
            <person name="Grimwood J."/>
            <person name="Bruce D."/>
            <person name="Barry K."/>
            <person name="Shu S."/>
            <person name="Lindquist E."/>
            <person name="Wang M."/>
            <person name="Pitluck S."/>
            <person name="Vogel J.P."/>
            <person name="Garvin D.F."/>
            <person name="Mockler T.C."/>
            <person name="Schmutz J."/>
            <person name="Rokhsar D."/>
            <person name="Bevan M.W."/>
        </authorList>
    </citation>
    <scope>NUCLEOTIDE SEQUENCE</scope>
    <source>
        <strain evidence="4">Bd21</strain>
    </source>
</reference>
<evidence type="ECO:0000313" key="4">
    <source>
        <dbReference type="EMBL" id="PNT74711.1"/>
    </source>
</evidence>
<dbReference type="EnsemblPlants" id="PNT74711">
    <property type="protein sequence ID" value="PNT74711"/>
    <property type="gene ID" value="BRADI_1g20797v3"/>
</dbReference>
<dbReference type="InterPro" id="IPR036291">
    <property type="entry name" value="NAD(P)-bd_dom_sf"/>
</dbReference>
<dbReference type="PANTHER" id="PTHR43899">
    <property type="entry name" value="RH59310P"/>
    <property type="match status" value="1"/>
</dbReference>
<accession>A0A2K2DKB3</accession>
<dbReference type="Gene3D" id="3.40.50.720">
    <property type="entry name" value="NAD(P)-binding Rossmann-like Domain"/>
    <property type="match status" value="1"/>
</dbReference>
<dbReference type="PRINTS" id="PR00080">
    <property type="entry name" value="SDRFAMILY"/>
</dbReference>
<keyword evidence="3" id="KW-0472">Membrane</keyword>
<dbReference type="EMBL" id="CM000880">
    <property type="protein sequence ID" value="PNT74711.1"/>
    <property type="molecule type" value="Genomic_DNA"/>
</dbReference>
<dbReference type="InterPro" id="IPR002347">
    <property type="entry name" value="SDR_fam"/>
</dbReference>
<keyword evidence="1" id="KW-0560">Oxidoreductase</keyword>
<dbReference type="InterPro" id="IPR051019">
    <property type="entry name" value="VLCFA-Steroid_DH"/>
</dbReference>
<keyword evidence="3" id="KW-1133">Transmembrane helix</keyword>
<dbReference type="AlphaFoldDB" id="A0A2K2DKB3"/>
<protein>
    <recommendedName>
        <fullName evidence="7">B-keto acyl reductase</fullName>
    </recommendedName>
</protein>
<evidence type="ECO:0000313" key="6">
    <source>
        <dbReference type="Proteomes" id="UP000008810"/>
    </source>
</evidence>
<dbReference type="GO" id="GO:0045703">
    <property type="term" value="F:ketoreductase activity"/>
    <property type="evidence" value="ECO:0000318"/>
    <property type="project" value="GO_Central"/>
</dbReference>
<dbReference type="GO" id="GO:0005783">
    <property type="term" value="C:endoplasmic reticulum"/>
    <property type="evidence" value="ECO:0000318"/>
    <property type="project" value="GO_Central"/>
</dbReference>
<dbReference type="ExpressionAtlas" id="A0A2K2DKB3">
    <property type="expression patterns" value="baseline"/>
</dbReference>
<dbReference type="PANTHER" id="PTHR43899:SF44">
    <property type="entry name" value="B-KETO ACYL REDUCTASE"/>
    <property type="match status" value="1"/>
</dbReference>
<comment type="similarity">
    <text evidence="2">Belongs to the short-chain dehydrogenases/reductases (SDR) family.</text>
</comment>
<dbReference type="RefSeq" id="XP_003562652.1">
    <property type="nucleotide sequence ID" value="XM_003562604.4"/>
</dbReference>
<feature type="transmembrane region" description="Helical" evidence="3">
    <location>
        <begin position="20"/>
        <end position="50"/>
    </location>
</feature>
<dbReference type="PRINTS" id="PR00081">
    <property type="entry name" value="GDHRDH"/>
</dbReference>
<proteinExistence type="inferred from homology"/>
<name>A0A2K2DKB3_BRADI</name>
<dbReference type="CDD" id="cd05356">
    <property type="entry name" value="17beta-HSD1_like_SDR_c"/>
    <property type="match status" value="1"/>
</dbReference>
<dbReference type="Gramene" id="PNT74711">
    <property type="protein sequence ID" value="PNT74711"/>
    <property type="gene ID" value="BRADI_1g20797v3"/>
</dbReference>
<dbReference type="PIRSF" id="PIRSF000126">
    <property type="entry name" value="11-beta-HSD1"/>
    <property type="match status" value="1"/>
</dbReference>
<reference evidence="5" key="3">
    <citation type="submission" date="2018-08" db="UniProtKB">
        <authorList>
            <consortium name="EnsemblPlants"/>
        </authorList>
    </citation>
    <scope>IDENTIFICATION</scope>
    <source>
        <strain evidence="5">cv. Bd21</strain>
    </source>
</reference>
<gene>
    <name evidence="5" type="primary">LOC100840094</name>
    <name evidence="4" type="ORF">BRADI_1g20797v3</name>
</gene>
<dbReference type="OrthoDB" id="5545019at2759"/>
<dbReference type="EMBL" id="CM000880">
    <property type="protein sequence ID" value="PNT74712.1"/>
    <property type="molecule type" value="Genomic_DNA"/>
</dbReference>
<dbReference type="GeneID" id="100840094"/>
<reference evidence="4 5" key="1">
    <citation type="journal article" date="2010" name="Nature">
        <title>Genome sequencing and analysis of the model grass Brachypodium distachyon.</title>
        <authorList>
            <consortium name="International Brachypodium Initiative"/>
        </authorList>
    </citation>
    <scope>NUCLEOTIDE SEQUENCE [LARGE SCALE GENOMIC DNA]</scope>
    <source>
        <strain evidence="4">Bd21</strain>
        <strain evidence="5">cv. Bd21</strain>
    </source>
</reference>
<evidence type="ECO:0000256" key="1">
    <source>
        <dbReference type="ARBA" id="ARBA00023002"/>
    </source>
</evidence>
<keyword evidence="6" id="KW-1185">Reference proteome</keyword>
<dbReference type="KEGG" id="bdi:100840094"/>